<keyword evidence="5" id="KW-0472">Membrane</keyword>
<organism evidence="9 10">
    <name type="scientific">Effrenium voratum</name>
    <dbReference type="NCBI Taxonomy" id="2562239"/>
    <lineage>
        <taxon>Eukaryota</taxon>
        <taxon>Sar</taxon>
        <taxon>Alveolata</taxon>
        <taxon>Dinophyceae</taxon>
        <taxon>Suessiales</taxon>
        <taxon>Symbiodiniaceae</taxon>
        <taxon>Effrenium</taxon>
    </lineage>
</organism>
<feature type="domain" description="Large ribosomal subunit protein uL11 N-terminal" evidence="8">
    <location>
        <begin position="82"/>
        <end position="136"/>
    </location>
</feature>
<keyword evidence="2 4" id="KW-0689">Ribosomal protein</keyword>
<dbReference type="PANTHER" id="PTHR11661">
    <property type="entry name" value="60S RIBOSOMAL PROTEIN L12"/>
    <property type="match status" value="1"/>
</dbReference>
<dbReference type="GO" id="GO:0070180">
    <property type="term" value="F:large ribosomal subunit rRNA binding"/>
    <property type="evidence" value="ECO:0007669"/>
    <property type="project" value="TreeGrafter"/>
</dbReference>
<evidence type="ECO:0000256" key="2">
    <source>
        <dbReference type="ARBA" id="ARBA00022980"/>
    </source>
</evidence>
<evidence type="ECO:0000256" key="4">
    <source>
        <dbReference type="RuleBase" id="RU003978"/>
    </source>
</evidence>
<dbReference type="GO" id="GO:0022625">
    <property type="term" value="C:cytosolic large ribosomal subunit"/>
    <property type="evidence" value="ECO:0007669"/>
    <property type="project" value="TreeGrafter"/>
</dbReference>
<reference evidence="9" key="1">
    <citation type="submission" date="2023-08" db="EMBL/GenBank/DDBJ databases">
        <authorList>
            <person name="Chen Y."/>
            <person name="Shah S."/>
            <person name="Dougan E. K."/>
            <person name="Thang M."/>
            <person name="Chan C."/>
        </authorList>
    </citation>
    <scope>NUCLEOTIDE SEQUENCE</scope>
</reference>
<dbReference type="CDD" id="cd00349">
    <property type="entry name" value="Ribosomal_L11"/>
    <property type="match status" value="1"/>
</dbReference>
<dbReference type="GO" id="GO:0003735">
    <property type="term" value="F:structural constituent of ribosome"/>
    <property type="evidence" value="ECO:0007669"/>
    <property type="project" value="InterPro"/>
</dbReference>
<evidence type="ECO:0000259" key="7">
    <source>
        <dbReference type="Pfam" id="PF00298"/>
    </source>
</evidence>
<dbReference type="SUPFAM" id="SSF54747">
    <property type="entry name" value="Ribosomal L11/L12e N-terminal domain"/>
    <property type="match status" value="1"/>
</dbReference>
<proteinExistence type="inferred from homology"/>
<dbReference type="InterPro" id="IPR020783">
    <property type="entry name" value="Ribosomal_uL11_C"/>
</dbReference>
<keyword evidence="6" id="KW-0732">Signal</keyword>
<keyword evidence="10" id="KW-1185">Reference proteome</keyword>
<dbReference type="SMART" id="SM00649">
    <property type="entry name" value="RL11"/>
    <property type="match status" value="1"/>
</dbReference>
<keyword evidence="5" id="KW-1133">Transmembrane helix</keyword>
<sequence>MFLTRLVALALASYAAQTFLAAPALRAAPRAGRAHGSSRESSGAFALAVAVAGASCGAAAAGARRKTALRAVTEVATVKLAKITGGKATPAPPVGPAIGAFGLNIAMFVKEYNALTADKVGETCPCIVHVMSDKSFKIELKTPLTATLLHKAVGAQKGSGKAGTDIIGTIGIDKLEEIARTKLPDLNCEDISRAMKIVHGTAVASGIKVEGYEEWLETAVPKPKTIMERYGPGVSKLPAPWGEGPPLEEA</sequence>
<dbReference type="Pfam" id="PF03946">
    <property type="entry name" value="Ribosomal_L11_N"/>
    <property type="match status" value="1"/>
</dbReference>
<dbReference type="Gene3D" id="1.10.10.250">
    <property type="entry name" value="Ribosomal protein L11, C-terminal domain"/>
    <property type="match status" value="1"/>
</dbReference>
<dbReference type="InterPro" id="IPR000911">
    <property type="entry name" value="Ribosomal_uL11"/>
</dbReference>
<comment type="similarity">
    <text evidence="1 4">Belongs to the universal ribosomal protein uL11 family.</text>
</comment>
<dbReference type="SUPFAM" id="SSF46906">
    <property type="entry name" value="Ribosomal protein L11, C-terminal domain"/>
    <property type="match status" value="1"/>
</dbReference>
<evidence type="ECO:0000256" key="5">
    <source>
        <dbReference type="SAM" id="Phobius"/>
    </source>
</evidence>
<evidence type="ECO:0000313" key="9">
    <source>
        <dbReference type="EMBL" id="CAJ1372557.1"/>
    </source>
</evidence>
<evidence type="ECO:0000256" key="6">
    <source>
        <dbReference type="SAM" id="SignalP"/>
    </source>
</evidence>
<dbReference type="AlphaFoldDB" id="A0AA36MMG6"/>
<evidence type="ECO:0000313" key="10">
    <source>
        <dbReference type="Proteomes" id="UP001178507"/>
    </source>
</evidence>
<evidence type="ECO:0000256" key="1">
    <source>
        <dbReference type="ARBA" id="ARBA00010537"/>
    </source>
</evidence>
<feature type="signal peptide" evidence="6">
    <location>
        <begin position="1"/>
        <end position="21"/>
    </location>
</feature>
<dbReference type="Pfam" id="PF00298">
    <property type="entry name" value="Ribosomal_L11"/>
    <property type="match status" value="1"/>
</dbReference>
<dbReference type="PANTHER" id="PTHR11661:SF1">
    <property type="entry name" value="LARGE RIBOSOMAL SUBUNIT PROTEIN UL11M"/>
    <property type="match status" value="1"/>
</dbReference>
<dbReference type="EMBL" id="CAUJNA010000141">
    <property type="protein sequence ID" value="CAJ1372557.1"/>
    <property type="molecule type" value="Genomic_DNA"/>
</dbReference>
<dbReference type="GO" id="GO:0006412">
    <property type="term" value="P:translation"/>
    <property type="evidence" value="ECO:0007669"/>
    <property type="project" value="InterPro"/>
</dbReference>
<dbReference type="HAMAP" id="MF_00736">
    <property type="entry name" value="Ribosomal_uL11"/>
    <property type="match status" value="1"/>
</dbReference>
<evidence type="ECO:0000256" key="3">
    <source>
        <dbReference type="ARBA" id="ARBA00023274"/>
    </source>
</evidence>
<keyword evidence="3 4" id="KW-0687">Ribonucleoprotein</keyword>
<protein>
    <recommendedName>
        <fullName evidence="11">50S ribosomal protein L11</fullName>
    </recommendedName>
</protein>
<name>A0AA36MMG6_9DINO</name>
<dbReference type="InterPro" id="IPR036769">
    <property type="entry name" value="Ribosomal_uL11_C_sf"/>
</dbReference>
<dbReference type="InterPro" id="IPR020784">
    <property type="entry name" value="Ribosomal_uL11_N"/>
</dbReference>
<accession>A0AA36MMG6</accession>
<comment type="caution">
    <text evidence="9">The sequence shown here is derived from an EMBL/GenBank/DDBJ whole genome shotgun (WGS) entry which is preliminary data.</text>
</comment>
<dbReference type="Gene3D" id="3.30.1550.10">
    <property type="entry name" value="Ribosomal protein L11/L12, N-terminal domain"/>
    <property type="match status" value="1"/>
</dbReference>
<dbReference type="Proteomes" id="UP001178507">
    <property type="component" value="Unassembled WGS sequence"/>
</dbReference>
<dbReference type="InterPro" id="IPR036796">
    <property type="entry name" value="Ribosomal_uL11_N_sf"/>
</dbReference>
<evidence type="ECO:0008006" key="11">
    <source>
        <dbReference type="Google" id="ProtNLM"/>
    </source>
</evidence>
<feature type="transmembrane region" description="Helical" evidence="5">
    <location>
        <begin position="43"/>
        <end position="63"/>
    </location>
</feature>
<evidence type="ECO:0000259" key="8">
    <source>
        <dbReference type="Pfam" id="PF03946"/>
    </source>
</evidence>
<keyword evidence="5" id="KW-0812">Transmembrane</keyword>
<feature type="domain" description="Large ribosomal subunit protein uL11 C-terminal" evidence="7">
    <location>
        <begin position="141"/>
        <end position="209"/>
    </location>
</feature>
<feature type="chain" id="PRO_5041253136" description="50S ribosomal protein L11" evidence="6">
    <location>
        <begin position="22"/>
        <end position="250"/>
    </location>
</feature>
<gene>
    <name evidence="9" type="ORF">EVOR1521_LOCUS2610</name>
</gene>